<name>A0A0B6Z6F2_9EUPU</name>
<organism evidence="1">
    <name type="scientific">Arion vulgaris</name>
    <dbReference type="NCBI Taxonomy" id="1028688"/>
    <lineage>
        <taxon>Eukaryota</taxon>
        <taxon>Metazoa</taxon>
        <taxon>Spiralia</taxon>
        <taxon>Lophotrochozoa</taxon>
        <taxon>Mollusca</taxon>
        <taxon>Gastropoda</taxon>
        <taxon>Heterobranchia</taxon>
        <taxon>Euthyneura</taxon>
        <taxon>Panpulmonata</taxon>
        <taxon>Eupulmonata</taxon>
        <taxon>Stylommatophora</taxon>
        <taxon>Helicina</taxon>
        <taxon>Arionoidea</taxon>
        <taxon>Arionidae</taxon>
        <taxon>Arion</taxon>
    </lineage>
</organism>
<protein>
    <submittedName>
        <fullName evidence="1">Uncharacterized protein</fullName>
    </submittedName>
</protein>
<reference evidence="1" key="1">
    <citation type="submission" date="2014-12" db="EMBL/GenBank/DDBJ databases">
        <title>Insight into the proteome of Arion vulgaris.</title>
        <authorList>
            <person name="Aradska J."/>
            <person name="Bulat T."/>
            <person name="Smidak R."/>
            <person name="Sarate P."/>
            <person name="Gangsoo J."/>
            <person name="Sialana F."/>
            <person name="Bilban M."/>
            <person name="Lubec G."/>
        </authorList>
    </citation>
    <scope>NUCLEOTIDE SEQUENCE</scope>
    <source>
        <tissue evidence="1">Skin</tissue>
    </source>
</reference>
<accession>A0A0B6Z6F2</accession>
<dbReference type="EMBL" id="HACG01016591">
    <property type="protein sequence ID" value="CEK63456.1"/>
    <property type="molecule type" value="Transcribed_RNA"/>
</dbReference>
<dbReference type="AlphaFoldDB" id="A0A0B6Z6F2"/>
<gene>
    <name evidence="1" type="primary">ORF48369</name>
</gene>
<sequence length="52" mass="5790">MVTGEDMAEEDTEAADMVEDTEAAVMAEVMVADTMVNNCAVIEWRHIIFIQI</sequence>
<proteinExistence type="predicted"/>
<evidence type="ECO:0000313" key="1">
    <source>
        <dbReference type="EMBL" id="CEK63456.1"/>
    </source>
</evidence>